<dbReference type="AlphaFoldDB" id="A0A0F8WUB9"/>
<gene>
    <name evidence="1" type="ORF">LCGC14_3109440</name>
</gene>
<proteinExistence type="predicted"/>
<accession>A0A0F8WUB9</accession>
<feature type="non-terminal residue" evidence="1">
    <location>
        <position position="143"/>
    </location>
</feature>
<dbReference type="EMBL" id="LAZR01067241">
    <property type="protein sequence ID" value="KKK51990.1"/>
    <property type="molecule type" value="Genomic_DNA"/>
</dbReference>
<reference evidence="1" key="1">
    <citation type="journal article" date="2015" name="Nature">
        <title>Complex archaea that bridge the gap between prokaryotes and eukaryotes.</title>
        <authorList>
            <person name="Spang A."/>
            <person name="Saw J.H."/>
            <person name="Jorgensen S.L."/>
            <person name="Zaremba-Niedzwiedzka K."/>
            <person name="Martijn J."/>
            <person name="Lind A.E."/>
            <person name="van Eijk R."/>
            <person name="Schleper C."/>
            <person name="Guy L."/>
            <person name="Ettema T.J."/>
        </authorList>
    </citation>
    <scope>NUCLEOTIDE SEQUENCE</scope>
</reference>
<organism evidence="1">
    <name type="scientific">marine sediment metagenome</name>
    <dbReference type="NCBI Taxonomy" id="412755"/>
    <lineage>
        <taxon>unclassified sequences</taxon>
        <taxon>metagenomes</taxon>
        <taxon>ecological metagenomes</taxon>
    </lineage>
</organism>
<protein>
    <submittedName>
        <fullName evidence="1">Uncharacterized protein</fullName>
    </submittedName>
</protein>
<sequence length="143" mass="16864">MRSLNEQFWIARVRLNQAPTRQEVEVINNIQTRVKIEKTWMRNYFQDHTVYGLQLTSLGNMIRWEFYVKELKQKQAIIRGNLLLKCLKKEFPGLSGEDQAISIKTGDLFNGDLLLYEIKFPELSNSAQISLIREFIQNNRENS</sequence>
<evidence type="ECO:0000313" key="1">
    <source>
        <dbReference type="EMBL" id="KKK51990.1"/>
    </source>
</evidence>
<comment type="caution">
    <text evidence="1">The sequence shown here is derived from an EMBL/GenBank/DDBJ whole genome shotgun (WGS) entry which is preliminary data.</text>
</comment>
<name>A0A0F8WUB9_9ZZZZ</name>